<evidence type="ECO:0000313" key="1">
    <source>
        <dbReference type="EMBL" id="MPN38439.1"/>
    </source>
</evidence>
<sequence length="145" mass="15884">MMYKADHKDSFPEKPGLAGLKVLADQNYLSDPAVFRNPADAKTTLAGELKALAPNNVSYVYFGALPDVPVAPAKMPLAFERPDLRLNGNLCVLFGDGHVESLTVPVEVDDCEELVSYLHTQKKYSEKELKALSERAHLLDGELGL</sequence>
<name>A0A645HJS1_9ZZZZ</name>
<comment type="caution">
    <text evidence="1">The sequence shown here is derived from an EMBL/GenBank/DDBJ whole genome shotgun (WGS) entry which is preliminary data.</text>
</comment>
<gene>
    <name evidence="1" type="ORF">SDC9_185963</name>
</gene>
<accession>A0A645HJS1</accession>
<protein>
    <submittedName>
        <fullName evidence="1">Uncharacterized protein</fullName>
    </submittedName>
</protein>
<dbReference type="AlphaFoldDB" id="A0A645HJS1"/>
<organism evidence="1">
    <name type="scientific">bioreactor metagenome</name>
    <dbReference type="NCBI Taxonomy" id="1076179"/>
    <lineage>
        <taxon>unclassified sequences</taxon>
        <taxon>metagenomes</taxon>
        <taxon>ecological metagenomes</taxon>
    </lineage>
</organism>
<dbReference type="EMBL" id="VSSQ01093677">
    <property type="protein sequence ID" value="MPN38439.1"/>
    <property type="molecule type" value="Genomic_DNA"/>
</dbReference>
<proteinExistence type="predicted"/>
<reference evidence="1" key="1">
    <citation type="submission" date="2019-08" db="EMBL/GenBank/DDBJ databases">
        <authorList>
            <person name="Kucharzyk K."/>
            <person name="Murdoch R.W."/>
            <person name="Higgins S."/>
            <person name="Loffler F."/>
        </authorList>
    </citation>
    <scope>NUCLEOTIDE SEQUENCE</scope>
</reference>